<evidence type="ECO:0000259" key="3">
    <source>
        <dbReference type="SMART" id="SM00458"/>
    </source>
</evidence>
<proteinExistence type="inferred from homology"/>
<feature type="region of interest" description="Disordered" evidence="2">
    <location>
        <begin position="53"/>
        <end position="92"/>
    </location>
</feature>
<dbReference type="PROSITE" id="PS51904">
    <property type="entry name" value="GLYCOSYL_HYDROL_F25_2"/>
    <property type="match status" value="1"/>
</dbReference>
<comment type="similarity">
    <text evidence="1">Belongs to the glycosyl hydrolase 25 family.</text>
</comment>
<gene>
    <name evidence="4" type="ORF">DW948_02035</name>
</gene>
<dbReference type="Proteomes" id="UP000286341">
    <property type="component" value="Unassembled WGS sequence"/>
</dbReference>
<dbReference type="GO" id="GO:0003796">
    <property type="term" value="F:lysozyme activity"/>
    <property type="evidence" value="ECO:0007669"/>
    <property type="project" value="InterPro"/>
</dbReference>
<comment type="caution">
    <text evidence="4">The sequence shown here is derived from an EMBL/GenBank/DDBJ whole genome shotgun (WGS) entry which is preliminary data.</text>
</comment>
<dbReference type="PANTHER" id="PTHR34135">
    <property type="entry name" value="LYSOZYME"/>
    <property type="match status" value="1"/>
</dbReference>
<organism evidence="4 5">
    <name type="scientific">Agathobacter rectalis</name>
    <dbReference type="NCBI Taxonomy" id="39491"/>
    <lineage>
        <taxon>Bacteria</taxon>
        <taxon>Bacillati</taxon>
        <taxon>Bacillota</taxon>
        <taxon>Clostridia</taxon>
        <taxon>Lachnospirales</taxon>
        <taxon>Lachnospiraceae</taxon>
        <taxon>Agathobacter</taxon>
    </lineage>
</organism>
<dbReference type="Gene3D" id="3.20.20.80">
    <property type="entry name" value="Glycosidases"/>
    <property type="match status" value="1"/>
</dbReference>
<dbReference type="CDD" id="cd00161">
    <property type="entry name" value="beta-trefoil_Ricin-like"/>
    <property type="match status" value="3"/>
</dbReference>
<evidence type="ECO:0000256" key="1">
    <source>
        <dbReference type="ARBA" id="ARBA00010646"/>
    </source>
</evidence>
<dbReference type="Pfam" id="PF14200">
    <property type="entry name" value="RicinB_lectin_2"/>
    <property type="match status" value="3"/>
</dbReference>
<dbReference type="InterPro" id="IPR035992">
    <property type="entry name" value="Ricin_B-like_lectins"/>
</dbReference>
<feature type="region of interest" description="Disordered" evidence="2">
    <location>
        <begin position="108"/>
        <end position="128"/>
    </location>
</feature>
<dbReference type="SUPFAM" id="SSF51445">
    <property type="entry name" value="(Trans)glycosidases"/>
    <property type="match status" value="1"/>
</dbReference>
<accession>A0A413R3W4</accession>
<dbReference type="PANTHER" id="PTHR34135:SF2">
    <property type="entry name" value="LYSOZYME"/>
    <property type="match status" value="1"/>
</dbReference>
<evidence type="ECO:0000313" key="4">
    <source>
        <dbReference type="EMBL" id="RHA16125.1"/>
    </source>
</evidence>
<dbReference type="GO" id="GO:0016052">
    <property type="term" value="P:carbohydrate catabolic process"/>
    <property type="evidence" value="ECO:0007669"/>
    <property type="project" value="TreeGrafter"/>
</dbReference>
<evidence type="ECO:0000256" key="2">
    <source>
        <dbReference type="SAM" id="MobiDB-lite"/>
    </source>
</evidence>
<name>A0A413R3W4_9FIRM</name>
<dbReference type="GO" id="GO:0016998">
    <property type="term" value="P:cell wall macromolecule catabolic process"/>
    <property type="evidence" value="ECO:0007669"/>
    <property type="project" value="InterPro"/>
</dbReference>
<feature type="compositionally biased region" description="Basic and acidic residues" evidence="2">
    <location>
        <begin position="65"/>
        <end position="91"/>
    </location>
</feature>
<dbReference type="GO" id="GO:0009253">
    <property type="term" value="P:peptidoglycan catabolic process"/>
    <property type="evidence" value="ECO:0007669"/>
    <property type="project" value="InterPro"/>
</dbReference>
<dbReference type="InterPro" id="IPR000772">
    <property type="entry name" value="Ricin_B_lectin"/>
</dbReference>
<dbReference type="SUPFAM" id="SSF50370">
    <property type="entry name" value="Ricin B-like lectins"/>
    <property type="match status" value="3"/>
</dbReference>
<dbReference type="Gene3D" id="2.80.10.50">
    <property type="match status" value="7"/>
</dbReference>
<protein>
    <recommendedName>
        <fullName evidence="3">Ricin B lectin domain-containing protein</fullName>
    </recommendedName>
</protein>
<dbReference type="InterPro" id="IPR017853">
    <property type="entry name" value="GH"/>
</dbReference>
<dbReference type="EMBL" id="QSFB01000002">
    <property type="protein sequence ID" value="RHA16125.1"/>
    <property type="molecule type" value="Genomic_DNA"/>
</dbReference>
<evidence type="ECO:0000313" key="5">
    <source>
        <dbReference type="Proteomes" id="UP000286341"/>
    </source>
</evidence>
<feature type="domain" description="Ricin B lectin" evidence="3">
    <location>
        <begin position="539"/>
        <end position="675"/>
    </location>
</feature>
<dbReference type="InterPro" id="IPR002053">
    <property type="entry name" value="Glyco_hydro_25"/>
</dbReference>
<sequence length="825" mass="92458">MKFIKQMKIVVCILITTSILCGDFGCIYASETKIITQSNTEIDKNKEKIDSTEKFDAGEIDNSEEENKIDDTENLKDPDYNGMHENEKKNEEEMELFDDVQGIDSISQQHSEENDNESTSEESTVDVEDPLYSKYYDENGNLKNISSEDISIARNAANPRGANQILGCDVSYFQGNIDWYKAKRMGIDFAFIRIGYRRRQSGEIVEDAKYKEYIAGAQRAGIKVGAYFFSEAINDDEARQEAEFMVSHLKNYDLEMPVAIDYEGFNNEHRVWNAGLTKEQHTNIIKTFCNYVKDRGYVPSVYSSTYYFLYYIDGKILSESYNMWVASWGIKPEDHAWENGTRKLDFQYDCWQYSSDGNGQGAAYGVESADIDLDYWYTNGTLSNGEYSVCDGIYTISSNLNKNMVLDIPYGSGANGANVQLYQSNGSNAQKFKIKHLGKGLYSITNLNSNKVLDVFNNWTKNGTNIQQYGWNNSFAQKWIIKSTGDGYYNIVSPVSNKVLDVAYASTANGANIQLYQNNGSMAQKFKLNLVDRTTPIENGVYSLNSAADSTKVVDISCGSLANKGNVHLYNKNNSNAQKFIISKIGSGYYAIFNVNSGKALEATGWGNGANVVQNQYVGSDRQKWILRNAGNGYYYIISAASGNYLDIAGGYTTNGTNIQVYSPNGSVAQKYKFINTQPNGIIEGNYYLTIAGNNKYTLDVYAGSKNNYGNIQVYSLNKTKAQQFKLVYRNDGFYSIENVNSQRVLDVYAGSRNNGANVQQYSWNGSNAQKWILRKNINGTYTFINAGSGKALDIHLGYVKNGANVQQYDDNGSNAQKFVLKKVD</sequence>
<dbReference type="SMART" id="SM00458">
    <property type="entry name" value="RICIN"/>
    <property type="match status" value="3"/>
</dbReference>
<dbReference type="RefSeq" id="WP_118342134.1">
    <property type="nucleotide sequence ID" value="NZ_QSEY01000002.1"/>
</dbReference>
<feature type="domain" description="Ricin B lectin" evidence="3">
    <location>
        <begin position="685"/>
        <end position="822"/>
    </location>
</feature>
<feature type="domain" description="Ricin B lectin" evidence="3">
    <location>
        <begin position="391"/>
        <end position="529"/>
    </location>
</feature>
<dbReference type="PROSITE" id="PS50231">
    <property type="entry name" value="RICIN_B_LECTIN"/>
    <property type="match status" value="3"/>
</dbReference>
<dbReference type="Pfam" id="PF01183">
    <property type="entry name" value="Glyco_hydro_25"/>
    <property type="match status" value="1"/>
</dbReference>
<dbReference type="AlphaFoldDB" id="A0A413R3W4"/>
<reference evidence="4 5" key="1">
    <citation type="submission" date="2018-08" db="EMBL/GenBank/DDBJ databases">
        <title>A genome reference for cultivated species of the human gut microbiota.</title>
        <authorList>
            <person name="Zou Y."/>
            <person name="Xue W."/>
            <person name="Luo G."/>
        </authorList>
    </citation>
    <scope>NUCLEOTIDE SEQUENCE [LARGE SCALE GENOMIC DNA]</scope>
    <source>
        <strain evidence="4 5">AM44-1AT</strain>
    </source>
</reference>
<feature type="compositionally biased region" description="Acidic residues" evidence="2">
    <location>
        <begin position="114"/>
        <end position="128"/>
    </location>
</feature>